<dbReference type="PANTHER" id="PTHR12138">
    <property type="entry name" value="PRIMATE-EXPANDED PROTEIN FAMILY"/>
    <property type="match status" value="1"/>
</dbReference>
<dbReference type="AlphaFoldDB" id="A0A5F8A596"/>
<name>A0A5F8A596_MACMU</name>
<dbReference type="GeneTree" id="ENSGT00940000167556"/>
<dbReference type="Ensembl" id="ENSMMUT00000098981.1">
    <property type="protein sequence ID" value="ENSMMUP00000072080.1"/>
    <property type="gene ID" value="ENSMMUG00000050600.1"/>
</dbReference>
<dbReference type="InParanoid" id="A0A5F8A596"/>
<accession>A0A5F8A596</accession>
<protein>
    <submittedName>
        <fullName evidence="2">Uncharacterized protein</fullName>
    </submittedName>
</protein>
<reference evidence="3" key="1">
    <citation type="journal article" date="2007" name="Science">
        <title>Evolutionary and biomedical insights from the rhesus macaque genome.</title>
        <authorList>
            <person name="Gibbs R.A."/>
            <person name="Rogers J."/>
            <person name="Katze M.G."/>
            <person name="Bumgarner R."/>
            <person name="Weinstock G.M."/>
            <person name="Mardis E.R."/>
            <person name="Remington K.A."/>
            <person name="Strausberg R.L."/>
            <person name="Venter J.C."/>
            <person name="Wilson R.K."/>
            <person name="Batzer M.A."/>
            <person name="Bustamante C.D."/>
            <person name="Eichler E.E."/>
            <person name="Hahn M.W."/>
            <person name="Hardison R.C."/>
            <person name="Makova K.D."/>
            <person name="Miller W."/>
            <person name="Milosavljevic A."/>
            <person name="Palermo R.E."/>
            <person name="Siepel A."/>
            <person name="Sikela J.M."/>
            <person name="Attaway T."/>
            <person name="Bell S."/>
            <person name="Bernard K.E."/>
            <person name="Buhay C.J."/>
            <person name="Chandrabose M.N."/>
            <person name="Dao M."/>
            <person name="Davis C."/>
            <person name="Delehaunty K.D."/>
            <person name="Ding Y."/>
            <person name="Dinh H.H."/>
            <person name="Dugan-Rocha S."/>
            <person name="Fulton L.A."/>
            <person name="Gabisi R.A."/>
            <person name="Garner T.T."/>
            <person name="Godfrey J."/>
            <person name="Hawes A.C."/>
            <person name="Hernandez J."/>
            <person name="Hines S."/>
            <person name="Holder M."/>
            <person name="Hume J."/>
            <person name="Jhangiani S.N."/>
            <person name="Joshi V."/>
            <person name="Khan Z.M."/>
            <person name="Kirkness E.F."/>
            <person name="Cree A."/>
            <person name="Fowler R.G."/>
            <person name="Lee S."/>
            <person name="Lewis L.R."/>
            <person name="Li Z."/>
            <person name="Liu Y.-S."/>
            <person name="Moore S.M."/>
            <person name="Muzny D."/>
            <person name="Nazareth L.V."/>
            <person name="Ngo D.N."/>
            <person name="Okwuonu G.O."/>
            <person name="Pai G."/>
            <person name="Parker D."/>
            <person name="Paul H.A."/>
            <person name="Pfannkoch C."/>
            <person name="Pohl C.S."/>
            <person name="Rogers Y.-H.C."/>
            <person name="Ruiz S.J."/>
            <person name="Sabo A."/>
            <person name="Santibanez J."/>
            <person name="Schneider B.W."/>
            <person name="Smith S.M."/>
            <person name="Sodergren E."/>
            <person name="Svatek A.F."/>
            <person name="Utterback T.R."/>
            <person name="Vattathil S."/>
            <person name="Warren W."/>
            <person name="White C.S."/>
            <person name="Chinwalla A.T."/>
            <person name="Feng Y."/>
            <person name="Halpern A.L."/>
            <person name="Hillier L.W."/>
            <person name="Huang X."/>
            <person name="Minx P."/>
            <person name="Nelson J.O."/>
            <person name="Pepin K.H."/>
            <person name="Qin X."/>
            <person name="Sutton G.G."/>
            <person name="Venter E."/>
            <person name="Walenz B.P."/>
            <person name="Wallis J.W."/>
            <person name="Worley K.C."/>
            <person name="Yang S.-P."/>
            <person name="Jones S.M."/>
            <person name="Marra M.A."/>
            <person name="Rocchi M."/>
            <person name="Schein J.E."/>
            <person name="Baertsch R."/>
            <person name="Clarke L."/>
            <person name="Csuros M."/>
            <person name="Glasscock J."/>
            <person name="Harris R.A."/>
            <person name="Havlak P."/>
            <person name="Jackson A.R."/>
            <person name="Jiang H."/>
            <person name="Liu Y."/>
            <person name="Messina D.N."/>
            <person name="Shen Y."/>
            <person name="Song H.X.-Z."/>
            <person name="Wylie T."/>
            <person name="Zhang L."/>
            <person name="Birney E."/>
            <person name="Han K."/>
            <person name="Konkel M.K."/>
            <person name="Lee J."/>
            <person name="Smit A.F.A."/>
            <person name="Ullmer B."/>
            <person name="Wang H."/>
            <person name="Xing J."/>
            <person name="Burhans R."/>
            <person name="Cheng Z."/>
            <person name="Karro J.E."/>
            <person name="Ma J."/>
            <person name="Raney B."/>
            <person name="She X."/>
            <person name="Cox M.J."/>
            <person name="Demuth J.P."/>
            <person name="Dumas L.J."/>
            <person name="Han S.-G."/>
            <person name="Hopkins J."/>
            <person name="Karimpour-Fard A."/>
            <person name="Kim Y.H."/>
            <person name="Pollack J.R."/>
            <person name="Vinar T."/>
            <person name="Addo-Quaye C."/>
            <person name="Degenhardt J."/>
            <person name="Denby A."/>
            <person name="Hubisz M.J."/>
            <person name="Indap A."/>
            <person name="Kosiol C."/>
            <person name="Lahn B.T."/>
            <person name="Lawson H.A."/>
            <person name="Marklein A."/>
            <person name="Nielsen R."/>
            <person name="Vallender E.J."/>
            <person name="Clark A.G."/>
            <person name="Ferguson B."/>
            <person name="Hernandez R.D."/>
            <person name="Hirani K."/>
            <person name="Kehrer-Sawatzki H."/>
            <person name="Kolb J."/>
            <person name="Patil S."/>
            <person name="Pu L.-L."/>
            <person name="Ren Y."/>
            <person name="Smith D.G."/>
            <person name="Wheeler D.A."/>
            <person name="Schenck I."/>
            <person name="Ball E.V."/>
            <person name="Chen R."/>
            <person name="Cooper D.N."/>
            <person name="Giardine B."/>
            <person name="Hsu F."/>
            <person name="Kent W.J."/>
            <person name="Lesk A."/>
            <person name="Nelson D.L."/>
            <person name="O'brien W.E."/>
            <person name="Pruefer K."/>
            <person name="Stenson P.D."/>
            <person name="Wallace J.C."/>
            <person name="Ke H."/>
            <person name="Liu X.-M."/>
            <person name="Wang P."/>
            <person name="Xiang A.P."/>
            <person name="Yang F."/>
            <person name="Barber G.P."/>
            <person name="Haussler D."/>
            <person name="Karolchik D."/>
            <person name="Kern A.D."/>
            <person name="Kuhn R.M."/>
            <person name="Smith K.E."/>
            <person name="Zwieg A.S."/>
        </authorList>
    </citation>
    <scope>NUCLEOTIDE SEQUENCE [LARGE SCALE GENOMIC DNA]</scope>
    <source>
        <strain evidence="3">17573</strain>
    </source>
</reference>
<dbReference type="Proteomes" id="UP000006718">
    <property type="component" value="Chromosome 5"/>
</dbReference>
<proteinExistence type="predicted"/>
<keyword evidence="1" id="KW-0732">Signal</keyword>
<keyword evidence="3" id="KW-1185">Reference proteome</keyword>
<evidence type="ECO:0000313" key="3">
    <source>
        <dbReference type="Proteomes" id="UP000006718"/>
    </source>
</evidence>
<dbReference type="PANTHER" id="PTHR12138:SF133">
    <property type="entry name" value="SECRETED PROTEIN"/>
    <property type="match status" value="1"/>
</dbReference>
<feature type="chain" id="PRO_5023895068" evidence="1">
    <location>
        <begin position="25"/>
        <end position="121"/>
    </location>
</feature>
<reference evidence="2" key="2">
    <citation type="submission" date="2019-01" db="EMBL/GenBank/DDBJ databases">
        <authorList>
            <person name="Graves T."/>
            <person name="Eichler E.E."/>
            <person name="Wilson R.K."/>
        </authorList>
    </citation>
    <scope>NUCLEOTIDE SEQUENCE [LARGE SCALE GENOMIC DNA]</scope>
    <source>
        <strain evidence="2">17573</strain>
    </source>
</reference>
<dbReference type="PRINTS" id="PR02045">
    <property type="entry name" value="F138DOMAIN"/>
</dbReference>
<reference evidence="2" key="4">
    <citation type="submission" date="2025-09" db="UniProtKB">
        <authorList>
            <consortium name="Ensembl"/>
        </authorList>
    </citation>
    <scope>IDENTIFICATION</scope>
    <source>
        <strain evidence="2">17573</strain>
    </source>
</reference>
<reference evidence="2" key="3">
    <citation type="submission" date="2025-08" db="UniProtKB">
        <authorList>
            <consortium name="Ensembl"/>
        </authorList>
    </citation>
    <scope>IDENTIFICATION</scope>
    <source>
        <strain evidence="2">17573</strain>
    </source>
</reference>
<feature type="signal peptide" evidence="1">
    <location>
        <begin position="1"/>
        <end position="24"/>
    </location>
</feature>
<organism evidence="2 3">
    <name type="scientific">Macaca mulatta</name>
    <name type="common">Rhesus macaque</name>
    <dbReference type="NCBI Taxonomy" id="9544"/>
    <lineage>
        <taxon>Eukaryota</taxon>
        <taxon>Metazoa</taxon>
        <taxon>Chordata</taxon>
        <taxon>Craniata</taxon>
        <taxon>Vertebrata</taxon>
        <taxon>Euteleostomi</taxon>
        <taxon>Mammalia</taxon>
        <taxon>Eutheria</taxon>
        <taxon>Euarchontoglires</taxon>
        <taxon>Primates</taxon>
        <taxon>Haplorrhini</taxon>
        <taxon>Catarrhini</taxon>
        <taxon>Cercopithecidae</taxon>
        <taxon>Cercopithecinae</taxon>
        <taxon>Macaca</taxon>
    </lineage>
</organism>
<evidence type="ECO:0000256" key="1">
    <source>
        <dbReference type="SAM" id="SignalP"/>
    </source>
</evidence>
<sequence>VCVFGLSLFRLFVCLLLESRSVTQTGVQWRDLGSPQPPPPGFKRFSSLSLRVAGPTGVRHHAWLVIVFSVEMEFHHVGQTHLKLLKSGDLPTSASQSVGITDISHHAQPGLFQSSYLQQNW</sequence>
<evidence type="ECO:0000313" key="2">
    <source>
        <dbReference type="Ensembl" id="ENSMMUP00000072080.1"/>
    </source>
</evidence>
<dbReference type="VEuPathDB" id="HostDB:ENSMMUG00000050600"/>